<sequence length="70" mass="8156">MEDKQEILNSLEIHKKQVVSLINAFEALDKSDDKLLNRLIVNNIAITLFELIDTLVNTEIDTYNYLHRRG</sequence>
<accession>A0A6M3LAG2</accession>
<organism evidence="1">
    <name type="scientific">viral metagenome</name>
    <dbReference type="NCBI Taxonomy" id="1070528"/>
    <lineage>
        <taxon>unclassified sequences</taxon>
        <taxon>metagenomes</taxon>
        <taxon>organismal metagenomes</taxon>
    </lineage>
</organism>
<proteinExistence type="predicted"/>
<evidence type="ECO:0000313" key="1">
    <source>
        <dbReference type="EMBL" id="QJA90344.1"/>
    </source>
</evidence>
<protein>
    <submittedName>
        <fullName evidence="1">Uncharacterized protein</fullName>
    </submittedName>
</protein>
<dbReference type="AlphaFoldDB" id="A0A6M3LAG2"/>
<name>A0A6M3LAG2_9ZZZZ</name>
<reference evidence="1" key="1">
    <citation type="submission" date="2020-03" db="EMBL/GenBank/DDBJ databases">
        <title>The deep terrestrial virosphere.</title>
        <authorList>
            <person name="Holmfeldt K."/>
            <person name="Nilsson E."/>
            <person name="Simone D."/>
            <person name="Lopez-Fernandez M."/>
            <person name="Wu X."/>
            <person name="de Brujin I."/>
            <person name="Lundin D."/>
            <person name="Andersson A."/>
            <person name="Bertilsson S."/>
            <person name="Dopson M."/>
        </authorList>
    </citation>
    <scope>NUCLEOTIDE SEQUENCE</scope>
    <source>
        <strain evidence="1">MM415B02392</strain>
    </source>
</reference>
<dbReference type="EMBL" id="MT142906">
    <property type="protein sequence ID" value="QJA90344.1"/>
    <property type="molecule type" value="Genomic_DNA"/>
</dbReference>
<gene>
    <name evidence="1" type="ORF">MM415B02392_0021</name>
</gene>